<feature type="compositionally biased region" description="Polar residues" evidence="1">
    <location>
        <begin position="387"/>
        <end position="396"/>
    </location>
</feature>
<evidence type="ECO:0000256" key="2">
    <source>
        <dbReference type="SAM" id="Phobius"/>
    </source>
</evidence>
<comment type="caution">
    <text evidence="3">The sequence shown here is derived from an EMBL/GenBank/DDBJ whole genome shotgun (WGS) entry which is preliminary data.</text>
</comment>
<evidence type="ECO:0000313" key="4">
    <source>
        <dbReference type="Proteomes" id="UP001287356"/>
    </source>
</evidence>
<keyword evidence="2" id="KW-0472">Membrane</keyword>
<dbReference type="InterPro" id="IPR052413">
    <property type="entry name" value="SUR7_domain"/>
</dbReference>
<keyword evidence="2" id="KW-0812">Transmembrane</keyword>
<dbReference type="GO" id="GO:0051285">
    <property type="term" value="C:cell cortex of cell tip"/>
    <property type="evidence" value="ECO:0007669"/>
    <property type="project" value="TreeGrafter"/>
</dbReference>
<name>A0AAE0NDH1_9PEZI</name>
<dbReference type="AlphaFoldDB" id="A0AAE0NDH1"/>
<feature type="transmembrane region" description="Helical" evidence="2">
    <location>
        <begin position="218"/>
        <end position="239"/>
    </location>
</feature>
<keyword evidence="4" id="KW-1185">Reference proteome</keyword>
<dbReference type="Proteomes" id="UP001287356">
    <property type="component" value="Unassembled WGS sequence"/>
</dbReference>
<dbReference type="InterPro" id="IPR009571">
    <property type="entry name" value="SUR7/Rim9-like_fungi"/>
</dbReference>
<dbReference type="GO" id="GO:0005886">
    <property type="term" value="C:plasma membrane"/>
    <property type="evidence" value="ECO:0007669"/>
    <property type="project" value="InterPro"/>
</dbReference>
<dbReference type="GO" id="GO:0031505">
    <property type="term" value="P:fungal-type cell wall organization"/>
    <property type="evidence" value="ECO:0007669"/>
    <property type="project" value="TreeGrafter"/>
</dbReference>
<organism evidence="3 4">
    <name type="scientific">Lasiosphaeria ovina</name>
    <dbReference type="NCBI Taxonomy" id="92902"/>
    <lineage>
        <taxon>Eukaryota</taxon>
        <taxon>Fungi</taxon>
        <taxon>Dikarya</taxon>
        <taxon>Ascomycota</taxon>
        <taxon>Pezizomycotina</taxon>
        <taxon>Sordariomycetes</taxon>
        <taxon>Sordariomycetidae</taxon>
        <taxon>Sordariales</taxon>
        <taxon>Lasiosphaeriaceae</taxon>
        <taxon>Lasiosphaeria</taxon>
    </lineage>
</organism>
<proteinExistence type="predicted"/>
<feature type="transmembrane region" description="Helical" evidence="2">
    <location>
        <begin position="179"/>
        <end position="198"/>
    </location>
</feature>
<accession>A0AAE0NDH1</accession>
<evidence type="ECO:0000313" key="3">
    <source>
        <dbReference type="EMBL" id="KAK3378854.1"/>
    </source>
</evidence>
<dbReference type="PANTHER" id="PTHR28019:SF2">
    <property type="entry name" value="CELL MEMBRANE PROTEIN YLR413W-RELATED"/>
    <property type="match status" value="1"/>
</dbReference>
<feature type="region of interest" description="Disordered" evidence="1">
    <location>
        <begin position="302"/>
        <end position="396"/>
    </location>
</feature>
<reference evidence="3" key="2">
    <citation type="submission" date="2023-06" db="EMBL/GenBank/DDBJ databases">
        <authorList>
            <consortium name="Lawrence Berkeley National Laboratory"/>
            <person name="Haridas S."/>
            <person name="Hensen N."/>
            <person name="Bonometti L."/>
            <person name="Westerberg I."/>
            <person name="Brannstrom I.O."/>
            <person name="Guillou S."/>
            <person name="Cros-Aarteil S."/>
            <person name="Calhoun S."/>
            <person name="Kuo A."/>
            <person name="Mondo S."/>
            <person name="Pangilinan J."/>
            <person name="Riley R."/>
            <person name="Labutti K."/>
            <person name="Andreopoulos B."/>
            <person name="Lipzen A."/>
            <person name="Chen C."/>
            <person name="Yanf M."/>
            <person name="Daum C."/>
            <person name="Ng V."/>
            <person name="Clum A."/>
            <person name="Steindorff A."/>
            <person name="Ohm R."/>
            <person name="Martin F."/>
            <person name="Silar P."/>
            <person name="Natvig D."/>
            <person name="Lalanne C."/>
            <person name="Gautier V."/>
            <person name="Ament-Velasquez S.L."/>
            <person name="Kruys A."/>
            <person name="Hutchinson M.I."/>
            <person name="Powell A.J."/>
            <person name="Barry K."/>
            <person name="Miller A.N."/>
            <person name="Grigoriev I.V."/>
            <person name="Debuchy R."/>
            <person name="Gladieux P."/>
            <person name="Thoren M.H."/>
            <person name="Johannesson H."/>
        </authorList>
    </citation>
    <scope>NUCLEOTIDE SEQUENCE</scope>
    <source>
        <strain evidence="3">CBS 958.72</strain>
    </source>
</reference>
<dbReference type="PANTHER" id="PTHR28019">
    <property type="entry name" value="CELL MEMBRANE PROTEIN YLR413W-RELATED"/>
    <property type="match status" value="1"/>
</dbReference>
<dbReference type="Pfam" id="PF06687">
    <property type="entry name" value="SUR7"/>
    <property type="match status" value="1"/>
</dbReference>
<evidence type="ECO:0000256" key="1">
    <source>
        <dbReference type="SAM" id="MobiDB-lite"/>
    </source>
</evidence>
<dbReference type="EMBL" id="JAULSN010000002">
    <property type="protein sequence ID" value="KAK3378854.1"/>
    <property type="molecule type" value="Genomic_DNA"/>
</dbReference>
<feature type="region of interest" description="Disordered" evidence="1">
    <location>
        <begin position="249"/>
        <end position="275"/>
    </location>
</feature>
<feature type="transmembrane region" description="Helical" evidence="2">
    <location>
        <begin position="151"/>
        <end position="172"/>
    </location>
</feature>
<gene>
    <name evidence="3" type="ORF">B0T24DRAFT_663165</name>
</gene>
<feature type="transmembrane region" description="Helical" evidence="2">
    <location>
        <begin position="7"/>
        <end position="30"/>
    </location>
</feature>
<sequence>MARFPLLNLLPAVFSLFSFALILVVLLAGVNNTLSNVFFLKTDTTNLKVPPKLGNSTFLAGLSAVSGTDFVGQDATAASLGLANTYTIGVLAVCGHFADGSVSCSRPQFNFWFNPATDLRLDSTSLQGNYPPGYLTAISDYSRLNRFLPGAYVSSALFVWAASLAACCSAVLAAVVSVIATVLLFAASIGGIVIFKHLNDAINGNFAASGLSSSLGSIPTALSFVAFAFALLSSIVYVIRARDESSGRGRRRGVEARSVGGPESGYGSAAAAAIPGEKPSGARGLLSRLPLVGGLRQQRYTQIEKQQDAASQKEPMLAAAAGGSPDGIRPKRLDEDWAAPDDFSANNNNNNGSGQPGARSPAPSGIPFLSLGGNKPVKDLNTAYEPYSSTTTSTAH</sequence>
<reference evidence="3" key="1">
    <citation type="journal article" date="2023" name="Mol. Phylogenet. Evol.">
        <title>Genome-scale phylogeny and comparative genomics of the fungal order Sordariales.</title>
        <authorList>
            <person name="Hensen N."/>
            <person name="Bonometti L."/>
            <person name="Westerberg I."/>
            <person name="Brannstrom I.O."/>
            <person name="Guillou S."/>
            <person name="Cros-Aarteil S."/>
            <person name="Calhoun S."/>
            <person name="Haridas S."/>
            <person name="Kuo A."/>
            <person name="Mondo S."/>
            <person name="Pangilinan J."/>
            <person name="Riley R."/>
            <person name="LaButti K."/>
            <person name="Andreopoulos B."/>
            <person name="Lipzen A."/>
            <person name="Chen C."/>
            <person name="Yan M."/>
            <person name="Daum C."/>
            <person name="Ng V."/>
            <person name="Clum A."/>
            <person name="Steindorff A."/>
            <person name="Ohm R.A."/>
            <person name="Martin F."/>
            <person name="Silar P."/>
            <person name="Natvig D.O."/>
            <person name="Lalanne C."/>
            <person name="Gautier V."/>
            <person name="Ament-Velasquez S.L."/>
            <person name="Kruys A."/>
            <person name="Hutchinson M.I."/>
            <person name="Powell A.J."/>
            <person name="Barry K."/>
            <person name="Miller A.N."/>
            <person name="Grigoriev I.V."/>
            <person name="Debuchy R."/>
            <person name="Gladieux P."/>
            <person name="Hiltunen Thoren M."/>
            <person name="Johannesson H."/>
        </authorList>
    </citation>
    <scope>NUCLEOTIDE SEQUENCE</scope>
    <source>
        <strain evidence="3">CBS 958.72</strain>
    </source>
</reference>
<keyword evidence="2" id="KW-1133">Transmembrane helix</keyword>
<protein>
    <submittedName>
        <fullName evidence="3">SUR7/PalI family-domain-containing protein</fullName>
    </submittedName>
</protein>